<keyword evidence="5" id="KW-0418">Kinase</keyword>
<comment type="similarity">
    <text evidence="1">Belongs to the leguminous lectin family.</text>
</comment>
<organism evidence="5">
    <name type="scientific">Anthurium amnicola</name>
    <dbReference type="NCBI Taxonomy" id="1678845"/>
    <lineage>
        <taxon>Eukaryota</taxon>
        <taxon>Viridiplantae</taxon>
        <taxon>Streptophyta</taxon>
        <taxon>Embryophyta</taxon>
        <taxon>Tracheophyta</taxon>
        <taxon>Spermatophyta</taxon>
        <taxon>Magnoliopsida</taxon>
        <taxon>Liliopsida</taxon>
        <taxon>Araceae</taxon>
        <taxon>Pothoideae</taxon>
        <taxon>Potheae</taxon>
        <taxon>Anthurium</taxon>
    </lineage>
</organism>
<sequence>CCCCCVFSSPLLLSLPLSIYLSPSAQQGVSVLFLLLSSPCFRARMLVQMSKATSLVLLLSLCVSAAAVVVSAQEVEFVYTGFSGGGAASSNNNQSISLNGVSEIQDGGILRLTNETSRLIGRAFYPLPLRFRNATDGSAFSFSTSFAIAIVPEYP</sequence>
<keyword evidence="3" id="KW-1133">Transmembrane helix</keyword>
<keyword evidence="5" id="KW-0675">Receptor</keyword>
<dbReference type="AlphaFoldDB" id="A0A1D1XQ84"/>
<dbReference type="EMBL" id="GDJX01023378">
    <property type="protein sequence ID" value="JAT44558.1"/>
    <property type="molecule type" value="Transcribed_RNA"/>
</dbReference>
<name>A0A1D1XQ84_9ARAE</name>
<dbReference type="SUPFAM" id="SSF49899">
    <property type="entry name" value="Concanavalin A-like lectins/glucanases"/>
    <property type="match status" value="1"/>
</dbReference>
<keyword evidence="3" id="KW-0472">Membrane</keyword>
<dbReference type="Pfam" id="PF00139">
    <property type="entry name" value="Lectin_legB"/>
    <property type="match status" value="1"/>
</dbReference>
<keyword evidence="5" id="KW-0808">Transferase</keyword>
<evidence type="ECO:0000259" key="4">
    <source>
        <dbReference type="Pfam" id="PF00139"/>
    </source>
</evidence>
<reference evidence="5" key="1">
    <citation type="submission" date="2015-07" db="EMBL/GenBank/DDBJ databases">
        <title>Transcriptome Assembly of Anthurium amnicola.</title>
        <authorList>
            <person name="Suzuki J."/>
        </authorList>
    </citation>
    <scope>NUCLEOTIDE SEQUENCE</scope>
</reference>
<dbReference type="InterPro" id="IPR001220">
    <property type="entry name" value="Legume_lectin_dom"/>
</dbReference>
<protein>
    <submittedName>
        <fullName evidence="5">L-type lectin-domain containing receptor kinase S.4</fullName>
    </submittedName>
</protein>
<dbReference type="PANTHER" id="PTHR32401">
    <property type="entry name" value="CONCANAVALIN A-LIKE LECTIN FAMILY PROTEIN"/>
    <property type="match status" value="1"/>
</dbReference>
<feature type="non-terminal residue" evidence="5">
    <location>
        <position position="1"/>
    </location>
</feature>
<dbReference type="GO" id="GO:0016301">
    <property type="term" value="F:kinase activity"/>
    <property type="evidence" value="ECO:0007669"/>
    <property type="project" value="UniProtKB-KW"/>
</dbReference>
<dbReference type="Gene3D" id="2.60.120.200">
    <property type="match status" value="1"/>
</dbReference>
<gene>
    <name evidence="5" type="primary">LECRKS4_1</name>
    <name evidence="5" type="ORF">g.42871</name>
</gene>
<evidence type="ECO:0000313" key="5">
    <source>
        <dbReference type="EMBL" id="JAT44558.1"/>
    </source>
</evidence>
<dbReference type="GO" id="GO:0030246">
    <property type="term" value="F:carbohydrate binding"/>
    <property type="evidence" value="ECO:0007669"/>
    <property type="project" value="UniProtKB-KW"/>
</dbReference>
<proteinExistence type="inferred from homology"/>
<dbReference type="InterPro" id="IPR013320">
    <property type="entry name" value="ConA-like_dom_sf"/>
</dbReference>
<feature type="transmembrane region" description="Helical" evidence="3">
    <location>
        <begin position="53"/>
        <end position="72"/>
    </location>
</feature>
<feature type="domain" description="Legume lectin" evidence="4">
    <location>
        <begin position="75"/>
        <end position="152"/>
    </location>
</feature>
<dbReference type="InterPro" id="IPR050258">
    <property type="entry name" value="Leguminous_Lectin"/>
</dbReference>
<evidence type="ECO:0000256" key="1">
    <source>
        <dbReference type="ARBA" id="ARBA00007606"/>
    </source>
</evidence>
<accession>A0A1D1XQ84</accession>
<feature type="transmembrane region" description="Helical" evidence="3">
    <location>
        <begin position="17"/>
        <end position="41"/>
    </location>
</feature>
<evidence type="ECO:0000256" key="2">
    <source>
        <dbReference type="ARBA" id="ARBA00022734"/>
    </source>
</evidence>
<feature type="non-terminal residue" evidence="5">
    <location>
        <position position="155"/>
    </location>
</feature>
<keyword evidence="2 5" id="KW-0430">Lectin</keyword>
<dbReference type="PANTHER" id="PTHR32401:SF50">
    <property type="entry name" value="OS07G0133000 PROTEIN"/>
    <property type="match status" value="1"/>
</dbReference>
<keyword evidence="3" id="KW-0812">Transmembrane</keyword>
<evidence type="ECO:0000256" key="3">
    <source>
        <dbReference type="SAM" id="Phobius"/>
    </source>
</evidence>